<sequence length="217" mass="22818">MTLDLTDEGIETSSGTAKSTTSAEKSVAPEPDRSDAASDTRRGRRSVAVPLVTLGWSAAVTVAILVAFVASGFLIAARDDLADRDATAGHRAHAEQVATDYAVGASTVNYTDFGAWVTRLKAETAPALATKFDASAPKLQDLLVPLKWTSTGTPIAAKVMSEQDGTYRVNVFVNVTSTNAQNPEGVQTTVTYNVTVDRNADWKVTDVGGMDGALPLK</sequence>
<dbReference type="Proteomes" id="UP000602198">
    <property type="component" value="Unassembled WGS sequence"/>
</dbReference>
<keyword evidence="4" id="KW-1133">Transmembrane helix</keyword>
<evidence type="ECO:0000256" key="2">
    <source>
        <dbReference type="ARBA" id="ARBA00023136"/>
    </source>
</evidence>
<comment type="caution">
    <text evidence="5">The sequence shown here is derived from an EMBL/GenBank/DDBJ whole genome shotgun (WGS) entry which is preliminary data.</text>
</comment>
<reference evidence="5 6" key="1">
    <citation type="submission" date="2021-01" db="EMBL/GenBank/DDBJ databases">
        <title>WGS of actinomycetes isolated from Thailand.</title>
        <authorList>
            <person name="Thawai C."/>
        </authorList>
    </citation>
    <scope>NUCLEOTIDE SEQUENCE [LARGE SCALE GENOMIC DNA]</scope>
    <source>
        <strain evidence="5 6">LPG 2</strain>
    </source>
</reference>
<name>A0ABS1MIA3_9NOCA</name>
<evidence type="ECO:0008006" key="7">
    <source>
        <dbReference type="Google" id="ProtNLM"/>
    </source>
</evidence>
<evidence type="ECO:0000256" key="3">
    <source>
        <dbReference type="SAM" id="MobiDB-lite"/>
    </source>
</evidence>
<feature type="compositionally biased region" description="Basic and acidic residues" evidence="3">
    <location>
        <begin position="30"/>
        <end position="41"/>
    </location>
</feature>
<evidence type="ECO:0000313" key="5">
    <source>
        <dbReference type="EMBL" id="MBL1079404.1"/>
    </source>
</evidence>
<dbReference type="RefSeq" id="WP_201955788.1">
    <property type="nucleotide sequence ID" value="NZ_JAERRJ010000016.1"/>
</dbReference>
<feature type="transmembrane region" description="Helical" evidence="4">
    <location>
        <begin position="54"/>
        <end position="76"/>
    </location>
</feature>
<feature type="compositionally biased region" description="Low complexity" evidence="3">
    <location>
        <begin position="11"/>
        <end position="26"/>
    </location>
</feature>
<evidence type="ECO:0000256" key="4">
    <source>
        <dbReference type="SAM" id="Phobius"/>
    </source>
</evidence>
<evidence type="ECO:0000313" key="6">
    <source>
        <dbReference type="Proteomes" id="UP000602198"/>
    </source>
</evidence>
<feature type="region of interest" description="Disordered" evidence="3">
    <location>
        <begin position="1"/>
        <end position="42"/>
    </location>
</feature>
<keyword evidence="4" id="KW-0812">Transmembrane</keyword>
<feature type="compositionally biased region" description="Acidic residues" evidence="3">
    <location>
        <begin position="1"/>
        <end position="10"/>
    </location>
</feature>
<dbReference type="EMBL" id="JAERRJ010000016">
    <property type="protein sequence ID" value="MBL1079404.1"/>
    <property type="molecule type" value="Genomic_DNA"/>
</dbReference>
<keyword evidence="2 4" id="KW-0472">Membrane</keyword>
<dbReference type="PANTHER" id="PTHR37042:SF4">
    <property type="entry name" value="OUTER MEMBRANE PROTEIN RV1973"/>
    <property type="match status" value="1"/>
</dbReference>
<evidence type="ECO:0000256" key="1">
    <source>
        <dbReference type="ARBA" id="ARBA00004370"/>
    </source>
</evidence>
<proteinExistence type="predicted"/>
<dbReference type="PANTHER" id="PTHR37042">
    <property type="entry name" value="OUTER MEMBRANE PROTEIN RV1973"/>
    <property type="match status" value="1"/>
</dbReference>
<comment type="subcellular location">
    <subcellularLocation>
        <location evidence="1">Membrane</location>
    </subcellularLocation>
</comment>
<organism evidence="5 6">
    <name type="scientific">Nocardia acididurans</name>
    <dbReference type="NCBI Taxonomy" id="2802282"/>
    <lineage>
        <taxon>Bacteria</taxon>
        <taxon>Bacillati</taxon>
        <taxon>Actinomycetota</taxon>
        <taxon>Actinomycetes</taxon>
        <taxon>Mycobacteriales</taxon>
        <taxon>Nocardiaceae</taxon>
        <taxon>Nocardia</taxon>
    </lineage>
</organism>
<gene>
    <name evidence="5" type="ORF">JK358_33865</name>
</gene>
<accession>A0ABS1MIA3</accession>
<protein>
    <recommendedName>
        <fullName evidence="7">Mce-associated membrane protein</fullName>
    </recommendedName>
</protein>
<keyword evidence="6" id="KW-1185">Reference proteome</keyword>